<dbReference type="STRING" id="910347.SAMN05421773_12016"/>
<dbReference type="AlphaFoldDB" id="A0A1I1TR53"/>
<dbReference type="RefSeq" id="WP_093841201.1">
    <property type="nucleotide sequence ID" value="NZ_FOLM01000020.1"/>
</dbReference>
<dbReference type="Proteomes" id="UP000199207">
    <property type="component" value="Unassembled WGS sequence"/>
</dbReference>
<protein>
    <submittedName>
        <fullName evidence="1">Uncharacterized protein</fullName>
    </submittedName>
</protein>
<gene>
    <name evidence="1" type="ORF">SAMN05421773_12016</name>
</gene>
<proteinExistence type="predicted"/>
<dbReference type="EMBL" id="FOLM01000020">
    <property type="protein sequence ID" value="SFD58943.1"/>
    <property type="molecule type" value="Genomic_DNA"/>
</dbReference>
<accession>A0A1I1TR53</accession>
<organism evidence="1 2">
    <name type="scientific">Streptomyces aidingensis</name>
    <dbReference type="NCBI Taxonomy" id="910347"/>
    <lineage>
        <taxon>Bacteria</taxon>
        <taxon>Bacillati</taxon>
        <taxon>Actinomycetota</taxon>
        <taxon>Actinomycetes</taxon>
        <taxon>Kitasatosporales</taxon>
        <taxon>Streptomycetaceae</taxon>
        <taxon>Streptomyces</taxon>
    </lineage>
</organism>
<evidence type="ECO:0000313" key="2">
    <source>
        <dbReference type="Proteomes" id="UP000199207"/>
    </source>
</evidence>
<name>A0A1I1TR53_9ACTN</name>
<keyword evidence="2" id="KW-1185">Reference proteome</keyword>
<sequence length="102" mass="10971">MILRDLTAVILLTGDPDLVKDAWPRFTAALGTRLDVSMTTYDHSARVLADGGCRVLRVEMERTRCRVRFSEAAPGGGWADSTGRTCPAADAVTTALHLIDGP</sequence>
<reference evidence="1 2" key="1">
    <citation type="submission" date="2016-10" db="EMBL/GenBank/DDBJ databases">
        <authorList>
            <person name="de Groot N.N."/>
        </authorList>
    </citation>
    <scope>NUCLEOTIDE SEQUENCE [LARGE SCALE GENOMIC DNA]</scope>
    <source>
        <strain evidence="1 2">CGMCC 4.5739</strain>
    </source>
</reference>
<evidence type="ECO:0000313" key="1">
    <source>
        <dbReference type="EMBL" id="SFD58943.1"/>
    </source>
</evidence>